<evidence type="ECO:0000256" key="3">
    <source>
        <dbReference type="SAM" id="Phobius"/>
    </source>
</evidence>
<proteinExistence type="predicted"/>
<name>A0A6C0CUX1_9ZZZZ</name>
<reference evidence="4" key="1">
    <citation type="journal article" date="2020" name="Nature">
        <title>Giant virus diversity and host interactions through global metagenomics.</title>
        <authorList>
            <person name="Schulz F."/>
            <person name="Roux S."/>
            <person name="Paez-Espino D."/>
            <person name="Jungbluth S."/>
            <person name="Walsh D.A."/>
            <person name="Denef V.J."/>
            <person name="McMahon K.D."/>
            <person name="Konstantinidis K.T."/>
            <person name="Eloe-Fadrosh E.A."/>
            <person name="Kyrpides N.C."/>
            <person name="Woyke T."/>
        </authorList>
    </citation>
    <scope>NUCLEOTIDE SEQUENCE</scope>
    <source>
        <strain evidence="4">GVMAG-M-3300022752-66</strain>
    </source>
</reference>
<accession>A0A6C0CUX1</accession>
<feature type="region of interest" description="Disordered" evidence="2">
    <location>
        <begin position="1"/>
        <end position="40"/>
    </location>
</feature>
<evidence type="ECO:0000313" key="4">
    <source>
        <dbReference type="EMBL" id="QHT08318.1"/>
    </source>
</evidence>
<evidence type="ECO:0000256" key="2">
    <source>
        <dbReference type="SAM" id="MobiDB-lite"/>
    </source>
</evidence>
<feature type="transmembrane region" description="Helical" evidence="3">
    <location>
        <begin position="83"/>
        <end position="104"/>
    </location>
</feature>
<evidence type="ECO:0000256" key="1">
    <source>
        <dbReference type="SAM" id="Coils"/>
    </source>
</evidence>
<keyword evidence="3" id="KW-0812">Transmembrane</keyword>
<keyword evidence="3" id="KW-0472">Membrane</keyword>
<sequence>MSQEQKKEEKQQQENISLGIYDIENPEPNQSTTTSEDTETDSFFLNSDVDKRSHLFKMMILQQEVLNKRIGTQAWKKYLSAAFWNYITTPINFSITLLTAIATGQAATANILTPQQTLIILFVTFVLTTTNSFFKLNTKMNLNFEAARRYYSFGTKFEEIYYKPLFTNKCVDNKLKSYNTLHDNINKYMLSETIENQNYITEILYNFVMRTSYVTKSKWINEKERHYELDGVQNKEHDSHSIANRISSLVSSALGKNATEIDAMTNEKIDDIKRLYDNDKKKQVEEIKLLKEANKKMLEDIQKLKTEKTTPPSPVNPTNNQMVLVDKKETTEKSVKIEKKNEVKKEEEEKKELDDTEIAKYNEIRDYFKKVQTYILKDKKDDDKIRTFLKGELSEILGILEEIDSDENSSSLKYEQVYKYFIKLTDIITDEYIKTNFKEIKFTLDPTNNGNIPINMRELFVISFERFCYPLIEKIQKEEKEEDKIEVD</sequence>
<feature type="transmembrane region" description="Helical" evidence="3">
    <location>
        <begin position="116"/>
        <end position="134"/>
    </location>
</feature>
<evidence type="ECO:0008006" key="5">
    <source>
        <dbReference type="Google" id="ProtNLM"/>
    </source>
</evidence>
<feature type="compositionally biased region" description="Basic and acidic residues" evidence="2">
    <location>
        <begin position="1"/>
        <end position="12"/>
    </location>
</feature>
<organism evidence="4">
    <name type="scientific">viral metagenome</name>
    <dbReference type="NCBI Taxonomy" id="1070528"/>
    <lineage>
        <taxon>unclassified sequences</taxon>
        <taxon>metagenomes</taxon>
        <taxon>organismal metagenomes</taxon>
    </lineage>
</organism>
<keyword evidence="3" id="KW-1133">Transmembrane helix</keyword>
<feature type="coiled-coil region" evidence="1">
    <location>
        <begin position="280"/>
        <end position="307"/>
    </location>
</feature>
<keyword evidence="1" id="KW-0175">Coiled coil</keyword>
<dbReference type="EMBL" id="MN739493">
    <property type="protein sequence ID" value="QHT08318.1"/>
    <property type="molecule type" value="Genomic_DNA"/>
</dbReference>
<protein>
    <recommendedName>
        <fullName evidence="5">SMODS and SLOG-associating 2TM effector domain-containing protein</fullName>
    </recommendedName>
</protein>
<dbReference type="AlphaFoldDB" id="A0A6C0CUX1"/>